<feature type="domain" description="RNA 2-O ribose methyltransferase substrate binding" evidence="3">
    <location>
        <begin position="2"/>
        <end position="74"/>
    </location>
</feature>
<dbReference type="GO" id="GO:0003723">
    <property type="term" value="F:RNA binding"/>
    <property type="evidence" value="ECO:0007669"/>
    <property type="project" value="InterPro"/>
</dbReference>
<sequence length="235" mass="25970">MIIFGKQCFEYVIHHAPTHIQEIYLAKDIEKPLFAKLKRLNVPILRIDNKKAQSLARGKNHQGVFAKIKPIEQTPFKALLDFSSLVVLCGMSDIGNIGAIVRTAYALGVGGIVISDRDTLNTQALEGIFRSSSGALLNMPFSFHKSSLSVANEAKMKQFTLIGAGKNNKNILESTPNKWAIFIGREDTGLPQKLLNKLDYTLHIAMCNGFDSLNASVAAGILIDRIQHIKKEYYG</sequence>
<dbReference type="SUPFAM" id="SSF55315">
    <property type="entry name" value="L30e-like"/>
    <property type="match status" value="1"/>
</dbReference>
<dbReference type="Pfam" id="PF08032">
    <property type="entry name" value="SpoU_sub_bind"/>
    <property type="match status" value="1"/>
</dbReference>
<dbReference type="SUPFAM" id="SSF75217">
    <property type="entry name" value="alpha/beta knot"/>
    <property type="match status" value="1"/>
</dbReference>
<dbReference type="InterPro" id="IPR013123">
    <property type="entry name" value="SpoU_subst-bd"/>
</dbReference>
<dbReference type="InterPro" id="IPR029028">
    <property type="entry name" value="Alpha/beta_knot_MTases"/>
</dbReference>
<evidence type="ECO:0000256" key="1">
    <source>
        <dbReference type="ARBA" id="ARBA00022603"/>
    </source>
</evidence>
<dbReference type="InterPro" id="IPR029064">
    <property type="entry name" value="Ribosomal_eL30-like_sf"/>
</dbReference>
<protein>
    <submittedName>
        <fullName evidence="4">RNA methyltransferase TrmH</fullName>
    </submittedName>
</protein>
<dbReference type="SMART" id="SM00967">
    <property type="entry name" value="SpoU_sub_bind"/>
    <property type="match status" value="1"/>
</dbReference>
<dbReference type="InterPro" id="IPR004441">
    <property type="entry name" value="rRNA_MeTrfase_TrmH"/>
</dbReference>
<dbReference type="RefSeq" id="WP_077389644.1">
    <property type="nucleotide sequence ID" value="NZ_CP019645.1"/>
</dbReference>
<dbReference type="GO" id="GO:0005829">
    <property type="term" value="C:cytosol"/>
    <property type="evidence" value="ECO:0007669"/>
    <property type="project" value="TreeGrafter"/>
</dbReference>
<accession>A0A1Q2LJ21</accession>
<evidence type="ECO:0000313" key="4">
    <source>
        <dbReference type="EMBL" id="AQQ60448.1"/>
    </source>
</evidence>
<gene>
    <name evidence="4" type="ORF">XJ32_10530</name>
</gene>
<dbReference type="InterPro" id="IPR001537">
    <property type="entry name" value="SpoU_MeTrfase"/>
</dbReference>
<dbReference type="GO" id="GO:0032259">
    <property type="term" value="P:methylation"/>
    <property type="evidence" value="ECO:0007669"/>
    <property type="project" value="UniProtKB-KW"/>
</dbReference>
<keyword evidence="1 4" id="KW-0489">Methyltransferase</keyword>
<keyword evidence="2 4" id="KW-0808">Transferase</keyword>
<evidence type="ECO:0000256" key="2">
    <source>
        <dbReference type="ARBA" id="ARBA00022679"/>
    </source>
</evidence>
<dbReference type="InterPro" id="IPR029026">
    <property type="entry name" value="tRNA_m1G_MTases_N"/>
</dbReference>
<proteinExistence type="predicted"/>
<dbReference type="Gene3D" id="3.40.1280.10">
    <property type="match status" value="1"/>
</dbReference>
<evidence type="ECO:0000313" key="5">
    <source>
        <dbReference type="Proteomes" id="UP000188298"/>
    </source>
</evidence>
<dbReference type="Proteomes" id="UP000188298">
    <property type="component" value="Chromosome"/>
</dbReference>
<name>A0A1Q2LJ21_9HELI</name>
<evidence type="ECO:0000259" key="3">
    <source>
        <dbReference type="SMART" id="SM00967"/>
    </source>
</evidence>
<dbReference type="EMBL" id="CP019645">
    <property type="protein sequence ID" value="AQQ60448.1"/>
    <property type="molecule type" value="Genomic_DNA"/>
</dbReference>
<dbReference type="Pfam" id="PF00588">
    <property type="entry name" value="SpoU_methylase"/>
    <property type="match status" value="1"/>
</dbReference>
<dbReference type="GO" id="GO:0008173">
    <property type="term" value="F:RNA methyltransferase activity"/>
    <property type="evidence" value="ECO:0007669"/>
    <property type="project" value="InterPro"/>
</dbReference>
<reference evidence="4 5" key="1">
    <citation type="submission" date="2017-02" db="EMBL/GenBank/DDBJ databases">
        <title>Whole genome sequencing of Helicobacter bilis strain AAQJH.</title>
        <authorList>
            <person name="Conlan S."/>
            <person name="Thomas P.J."/>
            <person name="Mullikin J."/>
            <person name="Palmore T.N."/>
            <person name="Frank K.M."/>
            <person name="Segre J.A."/>
        </authorList>
    </citation>
    <scope>NUCLEOTIDE SEQUENCE [LARGE SCALE GENOMIC DNA]</scope>
    <source>
        <strain evidence="4 5">AAQJH</strain>
    </source>
</reference>
<dbReference type="KEGG" id="hbl:XJ32_10530"/>
<dbReference type="CDD" id="cd18095">
    <property type="entry name" value="SpoU-like_rRNA-MTase"/>
    <property type="match status" value="1"/>
</dbReference>
<dbReference type="AlphaFoldDB" id="A0A1Q2LJ21"/>
<dbReference type="GO" id="GO:0006396">
    <property type="term" value="P:RNA processing"/>
    <property type="evidence" value="ECO:0007669"/>
    <property type="project" value="InterPro"/>
</dbReference>
<dbReference type="Gene3D" id="3.30.1330.30">
    <property type="match status" value="1"/>
</dbReference>
<dbReference type="PANTHER" id="PTHR46429">
    <property type="entry name" value="23S RRNA (GUANOSINE-2'-O-)-METHYLTRANSFERASE RLMB"/>
    <property type="match status" value="1"/>
</dbReference>
<organism evidence="4 5">
    <name type="scientific">Helicobacter bilis</name>
    <dbReference type="NCBI Taxonomy" id="37372"/>
    <lineage>
        <taxon>Bacteria</taxon>
        <taxon>Pseudomonadati</taxon>
        <taxon>Campylobacterota</taxon>
        <taxon>Epsilonproteobacteria</taxon>
        <taxon>Campylobacterales</taxon>
        <taxon>Helicobacteraceae</taxon>
        <taxon>Helicobacter</taxon>
    </lineage>
</organism>
<dbReference type="PANTHER" id="PTHR46429:SF1">
    <property type="entry name" value="23S RRNA (GUANOSINE-2'-O-)-METHYLTRANSFERASE RLMB"/>
    <property type="match status" value="1"/>
</dbReference>